<comment type="similarity">
    <text evidence="1">Belongs to the LovG family.</text>
</comment>
<dbReference type="SUPFAM" id="SSF53474">
    <property type="entry name" value="alpha/beta-Hydrolases"/>
    <property type="match status" value="1"/>
</dbReference>
<protein>
    <recommendedName>
        <fullName evidence="3">Serine hydrolase domain-containing protein</fullName>
    </recommendedName>
</protein>
<dbReference type="InterPro" id="IPR029058">
    <property type="entry name" value="AB_hydrolase_fold"/>
</dbReference>
<dbReference type="InterPro" id="IPR050593">
    <property type="entry name" value="LovG"/>
</dbReference>
<dbReference type="PANTHER" id="PTHR48070:SF3">
    <property type="entry name" value="ESTERASE DBAE-RELATED"/>
    <property type="match status" value="1"/>
</dbReference>
<dbReference type="Gene3D" id="3.40.50.1820">
    <property type="entry name" value="alpha/beta hydrolase"/>
    <property type="match status" value="1"/>
</dbReference>
<organism evidence="4 5">
    <name type="scientific">Epicoccum nigrum</name>
    <name type="common">Soil fungus</name>
    <name type="synonym">Epicoccum purpurascens</name>
    <dbReference type="NCBI Taxonomy" id="105696"/>
    <lineage>
        <taxon>Eukaryota</taxon>
        <taxon>Fungi</taxon>
        <taxon>Dikarya</taxon>
        <taxon>Ascomycota</taxon>
        <taxon>Pezizomycotina</taxon>
        <taxon>Dothideomycetes</taxon>
        <taxon>Pleosporomycetidae</taxon>
        <taxon>Pleosporales</taxon>
        <taxon>Pleosporineae</taxon>
        <taxon>Didymellaceae</taxon>
        <taxon>Epicoccum</taxon>
    </lineage>
</organism>
<dbReference type="GO" id="GO:0005737">
    <property type="term" value="C:cytoplasm"/>
    <property type="evidence" value="ECO:0007669"/>
    <property type="project" value="TreeGrafter"/>
</dbReference>
<dbReference type="InterPro" id="IPR005645">
    <property type="entry name" value="FSH-like_dom"/>
</dbReference>
<evidence type="ECO:0000256" key="2">
    <source>
        <dbReference type="ARBA" id="ARBA00022801"/>
    </source>
</evidence>
<accession>A0A1Y2M525</accession>
<dbReference type="EMBL" id="KZ107841">
    <property type="protein sequence ID" value="OSS51161.1"/>
    <property type="molecule type" value="Genomic_DNA"/>
</dbReference>
<evidence type="ECO:0000256" key="1">
    <source>
        <dbReference type="ARBA" id="ARBA00005863"/>
    </source>
</evidence>
<dbReference type="Pfam" id="PF03959">
    <property type="entry name" value="FSH1"/>
    <property type="match status" value="1"/>
</dbReference>
<name>A0A1Y2M525_EPING</name>
<sequence>MTLPSTSICLHFSNAERLTGLNIDRLQRSWKEGHVLTQEHLSWFYLPRYTPTRAGRAVVSQAVIHIPNPYSGLRLSACYMAAEGSSTTFFTRSTTPPNMSSTGDSTKPTLLAFHGSGSNATIHTVQLARLNRTLKDHFTVESLEAPFPSPAGPGILPFFDGCGPFARWLPPSEKVTVEVMKMGTSTSEMSKDVERLVRDTVQRINTNGGRVVGLIGFSQGTKVVAGLLRANQIRKELGSKGEDWLASFQFALSVCESYPPPLLPPSLLKLPELASKTDEEKRELLSKKIAVPVLHIMGEQDEWKWAGEALISGHYEIGEGKSVVENWDMGHHYPSRPEESERMNDWLVEQLRVLDGAKEVSS</sequence>
<dbReference type="GO" id="GO:0016787">
    <property type="term" value="F:hydrolase activity"/>
    <property type="evidence" value="ECO:0007669"/>
    <property type="project" value="UniProtKB-KW"/>
</dbReference>
<evidence type="ECO:0000313" key="5">
    <source>
        <dbReference type="Proteomes" id="UP000193240"/>
    </source>
</evidence>
<evidence type="ECO:0000259" key="3">
    <source>
        <dbReference type="Pfam" id="PF03959"/>
    </source>
</evidence>
<proteinExistence type="inferred from homology"/>
<dbReference type="GO" id="GO:0005634">
    <property type="term" value="C:nucleus"/>
    <property type="evidence" value="ECO:0007669"/>
    <property type="project" value="TreeGrafter"/>
</dbReference>
<dbReference type="GO" id="GO:0044550">
    <property type="term" value="P:secondary metabolite biosynthetic process"/>
    <property type="evidence" value="ECO:0007669"/>
    <property type="project" value="TreeGrafter"/>
</dbReference>
<gene>
    <name evidence="4" type="ORF">B5807_04364</name>
</gene>
<dbReference type="Proteomes" id="UP000193240">
    <property type="component" value="Unassembled WGS sequence"/>
</dbReference>
<evidence type="ECO:0000313" key="4">
    <source>
        <dbReference type="EMBL" id="OSS51161.1"/>
    </source>
</evidence>
<keyword evidence="2" id="KW-0378">Hydrolase</keyword>
<feature type="domain" description="Serine hydrolase" evidence="3">
    <location>
        <begin position="106"/>
        <end position="340"/>
    </location>
</feature>
<keyword evidence="5" id="KW-1185">Reference proteome</keyword>
<dbReference type="OMA" id="FFDGCGP"/>
<dbReference type="PANTHER" id="PTHR48070">
    <property type="entry name" value="ESTERASE OVCA2"/>
    <property type="match status" value="1"/>
</dbReference>
<dbReference type="InParanoid" id="A0A1Y2M525"/>
<dbReference type="AlphaFoldDB" id="A0A1Y2M525"/>
<reference evidence="4 5" key="1">
    <citation type="journal article" date="2017" name="Genome Announc.">
        <title>Genome sequence of the saprophytic ascomycete Epicoccum nigrum ICMP 19927 strain isolated from New Zealand.</title>
        <authorList>
            <person name="Fokin M."/>
            <person name="Fleetwood D."/>
            <person name="Weir B.S."/>
            <person name="Villas-Boas S.G."/>
        </authorList>
    </citation>
    <scope>NUCLEOTIDE SEQUENCE [LARGE SCALE GENOMIC DNA]</scope>
    <source>
        <strain evidence="4 5">ICMP 19927</strain>
    </source>
</reference>